<reference evidence="4" key="3">
    <citation type="submission" date="2018-08" db="EMBL/GenBank/DDBJ databases">
        <title>Streptococcus chenjunshii sp. nov., isolated from stools sample of the Tibetan antelope in the Qinghai-Tibet plateau, China.</title>
        <authorList>
            <person name="Tian Z."/>
        </authorList>
    </citation>
    <scope>NUCLEOTIDE SEQUENCE [LARGE SCALE GENOMIC DNA]</scope>
    <source>
        <strain evidence="4">Z15</strain>
    </source>
</reference>
<organism evidence="3 5">
    <name type="scientific">Streptococcus chenjunshii</name>
    <dbReference type="NCBI Taxonomy" id="2173853"/>
    <lineage>
        <taxon>Bacteria</taxon>
        <taxon>Bacillati</taxon>
        <taxon>Bacillota</taxon>
        <taxon>Bacilli</taxon>
        <taxon>Lactobacillales</taxon>
        <taxon>Streptococcaceae</taxon>
        <taxon>Streptococcus</taxon>
    </lineage>
</organism>
<dbReference type="AlphaFoldDB" id="A0A372KPB4"/>
<reference evidence="3 5" key="2">
    <citation type="submission" date="2018-08" db="EMBL/GenBank/DDBJ databases">
        <title>Draft genome of Streptococcus sp. nov. Z1.</title>
        <authorList>
            <person name="Tian Z."/>
        </authorList>
    </citation>
    <scope>NUCLEOTIDE SEQUENCE [LARGE SCALE GENOMIC DNA]</scope>
    <source>
        <strain evidence="3">Z1</strain>
        <strain evidence="5">Z1(2018)</strain>
    </source>
</reference>
<keyword evidence="6" id="KW-1185">Reference proteome</keyword>
<dbReference type="Proteomes" id="UP000246115">
    <property type="component" value="Chromosome"/>
</dbReference>
<accession>A0A372KPB4</accession>
<evidence type="ECO:0000313" key="1">
    <source>
        <dbReference type="EMBL" id="AXQ78619.1"/>
    </source>
</evidence>
<evidence type="ECO:0000313" key="2">
    <source>
        <dbReference type="EMBL" id="RFU51917.1"/>
    </source>
</evidence>
<accession>A0A346NC74</accession>
<evidence type="ECO:0000313" key="4">
    <source>
        <dbReference type="Proteomes" id="UP000246115"/>
    </source>
</evidence>
<protein>
    <submittedName>
        <fullName evidence="3">Uncharacterized protein</fullName>
    </submittedName>
</protein>
<reference evidence="2 6" key="1">
    <citation type="submission" date="2018-08" db="EMBL/GenBank/DDBJ databases">
        <title>Draft genome of Streptococcus sp .nov. Z2.</title>
        <authorList>
            <person name="Tian Z."/>
        </authorList>
    </citation>
    <scope>NUCLEOTIDE SEQUENCE [LARGE SCALE GENOMIC DNA]</scope>
    <source>
        <strain evidence="2 6">Z2</strain>
    </source>
</reference>
<proteinExistence type="predicted"/>
<dbReference type="KEGG" id="schj:DDV21_005765"/>
<evidence type="ECO:0000313" key="5">
    <source>
        <dbReference type="Proteomes" id="UP000262901"/>
    </source>
</evidence>
<dbReference type="EMBL" id="CP031733">
    <property type="protein sequence ID" value="AXQ78619.1"/>
    <property type="molecule type" value="Genomic_DNA"/>
</dbReference>
<dbReference type="EMBL" id="QVQZ01000001">
    <property type="protein sequence ID" value="RFU54109.1"/>
    <property type="molecule type" value="Genomic_DNA"/>
</dbReference>
<dbReference type="Proteomes" id="UP000264056">
    <property type="component" value="Unassembled WGS sequence"/>
</dbReference>
<dbReference type="EMBL" id="QVQY01000001">
    <property type="protein sequence ID" value="RFU51917.1"/>
    <property type="molecule type" value="Genomic_DNA"/>
</dbReference>
<gene>
    <name evidence="1" type="ORF">DDV21_005765</name>
    <name evidence="2" type="ORF">DDV22_00280</name>
    <name evidence="3" type="ORF">DDV23_00835</name>
</gene>
<name>A0A372KPB4_9STRE</name>
<reference evidence="1" key="4">
    <citation type="journal article" date="2019" name="Int. J. Syst. Evol. Microbiol.">
        <title>Streptococcus chenjunshii sp. nov. isolated from feces of Tibetan antelopes.</title>
        <authorList>
            <person name="Tian Z."/>
            <person name="Lu S."/>
            <person name="Jin D."/>
            <person name="Yang J."/>
            <person name="Pu J."/>
            <person name="Lai X.H."/>
            <person name="Bai X.N."/>
            <person name="Wu X.M."/>
            <person name="Li J."/>
            <person name="Wang S."/>
            <person name="Xu J."/>
        </authorList>
    </citation>
    <scope>NUCLEOTIDE SEQUENCE</scope>
    <source>
        <strain evidence="1">Z15</strain>
    </source>
</reference>
<evidence type="ECO:0000313" key="3">
    <source>
        <dbReference type="EMBL" id="RFU54109.1"/>
    </source>
</evidence>
<sequence>MVLWMLSSASCSFFIKFIKAGKKFNENGDKSKIFDFINGLYHSSQKARWGEDYLILILPRPESCLVFVKRKNFLLADR</sequence>
<evidence type="ECO:0000313" key="6">
    <source>
        <dbReference type="Proteomes" id="UP000264056"/>
    </source>
</evidence>
<dbReference type="Proteomes" id="UP000262901">
    <property type="component" value="Unassembled WGS sequence"/>
</dbReference>